<dbReference type="InterPro" id="IPR014307">
    <property type="entry name" value="Xanthine_DH_ssu"/>
</dbReference>
<evidence type="ECO:0000313" key="25">
    <source>
        <dbReference type="Proteomes" id="UP001258017"/>
    </source>
</evidence>
<feature type="binding site" evidence="21">
    <location>
        <position position="98"/>
    </location>
    <ligand>
        <name>[2Fe-2S] cluster</name>
        <dbReference type="ChEBI" id="CHEBI:190135"/>
        <label>1</label>
    </ligand>
</feature>
<keyword evidence="14" id="KW-0520">NAD</keyword>
<evidence type="ECO:0000256" key="1">
    <source>
        <dbReference type="ARBA" id="ARBA00001974"/>
    </source>
</evidence>
<dbReference type="InterPro" id="IPR037165">
    <property type="entry name" value="AldOxase/xan_DH_Mopterin-bd_sf"/>
</dbReference>
<feature type="binding site" evidence="20">
    <location>
        <begin position="316"/>
        <end position="323"/>
    </location>
    <ligand>
        <name>FAD</name>
        <dbReference type="ChEBI" id="CHEBI:57692"/>
    </ligand>
</feature>
<feature type="binding site" evidence="21">
    <location>
        <position position="166"/>
    </location>
    <ligand>
        <name>[2Fe-2S] cluster</name>
        <dbReference type="ChEBI" id="CHEBI:190135"/>
        <label>2</label>
    </ligand>
</feature>
<gene>
    <name evidence="24" type="ORF">KPH14_007881</name>
</gene>
<evidence type="ECO:0000256" key="13">
    <source>
        <dbReference type="ARBA" id="ARBA00023014"/>
    </source>
</evidence>
<dbReference type="Proteomes" id="UP001258017">
    <property type="component" value="Unassembled WGS sequence"/>
</dbReference>
<comment type="cofactor">
    <cofactor evidence="1 20">
        <name>FAD</name>
        <dbReference type="ChEBI" id="CHEBI:57692"/>
    </cofactor>
</comment>
<dbReference type="SUPFAM" id="SSF56003">
    <property type="entry name" value="Molybdenum cofactor-binding domain"/>
    <property type="match status" value="1"/>
</dbReference>
<feature type="binding site" evidence="21">
    <location>
        <position position="123"/>
    </location>
    <ligand>
        <name>[2Fe-2S] cluster</name>
        <dbReference type="ChEBI" id="CHEBI:190135"/>
        <label>1</label>
    </ligand>
</feature>
<feature type="binding site" evidence="20">
    <location>
        <position position="464"/>
    </location>
    <ligand>
        <name>FAD</name>
        <dbReference type="ChEBI" id="CHEBI:57692"/>
    </ligand>
</feature>
<evidence type="ECO:0000256" key="3">
    <source>
        <dbReference type="ARBA" id="ARBA00006849"/>
    </source>
</evidence>
<evidence type="ECO:0000256" key="18">
    <source>
        <dbReference type="ARBA" id="ARBA00049517"/>
    </source>
</evidence>
<evidence type="ECO:0000256" key="2">
    <source>
        <dbReference type="ARBA" id="ARBA00004275"/>
    </source>
</evidence>
<evidence type="ECO:0000256" key="4">
    <source>
        <dbReference type="ARBA" id="ARBA00011738"/>
    </source>
</evidence>
<dbReference type="SUPFAM" id="SSF55447">
    <property type="entry name" value="CO dehydrogenase flavoprotein C-terminal domain-like"/>
    <property type="match status" value="1"/>
</dbReference>
<dbReference type="InterPro" id="IPR002346">
    <property type="entry name" value="Mopterin_DH_FAD-bd"/>
</dbReference>
<dbReference type="GO" id="GO:0004854">
    <property type="term" value="F:xanthine dehydrogenase activity"/>
    <property type="evidence" value="ECO:0007669"/>
    <property type="project" value="UniProtKB-EC"/>
</dbReference>
<dbReference type="FunFam" id="3.30.365.10:FF:000004">
    <property type="entry name" value="Xanthine dehydrogenase oxidase"/>
    <property type="match status" value="1"/>
</dbReference>
<dbReference type="SMART" id="SM01092">
    <property type="entry name" value="CO_deh_flav_C"/>
    <property type="match status" value="1"/>
</dbReference>
<dbReference type="PROSITE" id="PS00559">
    <property type="entry name" value="MOLYBDOPTERIN_EUK"/>
    <property type="match status" value="1"/>
</dbReference>
<dbReference type="InterPro" id="IPR036010">
    <property type="entry name" value="2Fe-2S_ferredoxin-like_sf"/>
</dbReference>
<feature type="active site" description="Proton acceptor" evidence="19">
    <location>
        <position position="1323"/>
    </location>
</feature>
<evidence type="ECO:0000256" key="9">
    <source>
        <dbReference type="ARBA" id="ARBA00022723"/>
    </source>
</evidence>
<comment type="catalytic activity">
    <reaction evidence="17">
        <text>xanthine + NAD(+) + H2O = urate + NADH + H(+)</text>
        <dbReference type="Rhea" id="RHEA:16669"/>
        <dbReference type="ChEBI" id="CHEBI:15377"/>
        <dbReference type="ChEBI" id="CHEBI:15378"/>
        <dbReference type="ChEBI" id="CHEBI:17712"/>
        <dbReference type="ChEBI" id="CHEBI:17775"/>
        <dbReference type="ChEBI" id="CHEBI:57540"/>
        <dbReference type="ChEBI" id="CHEBI:57945"/>
        <dbReference type="EC" id="1.17.1.4"/>
    </reaction>
</comment>
<keyword evidence="7" id="KW-0285">Flavoprotein</keyword>
<evidence type="ECO:0000259" key="23">
    <source>
        <dbReference type="PROSITE" id="PS51387"/>
    </source>
</evidence>
<dbReference type="InterPro" id="IPR016208">
    <property type="entry name" value="Ald_Oxase/xanthine_DH-like"/>
</dbReference>
<dbReference type="InterPro" id="IPR036856">
    <property type="entry name" value="Ald_Oxase/Xan_DH_a/b_sf"/>
</dbReference>
<evidence type="ECO:0000313" key="24">
    <source>
        <dbReference type="EMBL" id="KAK2589333.1"/>
    </source>
</evidence>
<feature type="binding site" evidence="21">
    <location>
        <position position="101"/>
    </location>
    <ligand>
        <name>[2Fe-2S] cluster</name>
        <dbReference type="ChEBI" id="CHEBI:190135"/>
        <label>1</label>
    </ligand>
</feature>
<dbReference type="InterPro" id="IPR036318">
    <property type="entry name" value="FAD-bd_PCMH-like_sf"/>
</dbReference>
<feature type="binding site" evidence="21">
    <location>
        <position position="974"/>
    </location>
    <ligand>
        <name>Mo-molybdopterin</name>
        <dbReference type="ChEBI" id="CHEBI:71302"/>
    </ligand>
    <ligandPart>
        <name>Mo</name>
        <dbReference type="ChEBI" id="CHEBI:28685"/>
    </ligandPart>
</feature>
<dbReference type="SUPFAM" id="SSF56176">
    <property type="entry name" value="FAD-binding/transporter-associated domain-like"/>
    <property type="match status" value="1"/>
</dbReference>
<name>A0AAD9S1H0_9HYME</name>
<evidence type="ECO:0000259" key="22">
    <source>
        <dbReference type="PROSITE" id="PS51085"/>
    </source>
</evidence>
<dbReference type="InterPro" id="IPR008274">
    <property type="entry name" value="AldOxase/xan_DH_MoCoBD1"/>
</dbReference>
<evidence type="ECO:0000256" key="10">
    <source>
        <dbReference type="ARBA" id="ARBA00022827"/>
    </source>
</evidence>
<dbReference type="Pfam" id="PF02738">
    <property type="entry name" value="MoCoBD_1"/>
    <property type="match status" value="1"/>
</dbReference>
<dbReference type="InterPro" id="IPR036683">
    <property type="entry name" value="CO_DH_flav_C_dom_sf"/>
</dbReference>
<comment type="similarity">
    <text evidence="3">Belongs to the xanthine dehydrogenase family.</text>
</comment>
<comment type="cofactor">
    <cofactor evidence="21">
        <name>Mo-molybdopterin</name>
        <dbReference type="ChEBI" id="CHEBI:71302"/>
    </cofactor>
    <text evidence="21">Binds 1 Mo-molybdopterin (Mo-MPT) cofactor per subunit.</text>
</comment>
<protein>
    <recommendedName>
        <fullName evidence="5">xanthine dehydrogenase</fullName>
        <ecNumber evidence="5">1.17.1.4</ecNumber>
    </recommendedName>
</protein>
<dbReference type="InterPro" id="IPR014309">
    <property type="entry name" value="Xanthine_DH_Mopterin-bd_su"/>
</dbReference>
<dbReference type="GO" id="GO:0051537">
    <property type="term" value="F:2 iron, 2 sulfur cluster binding"/>
    <property type="evidence" value="ECO:0007669"/>
    <property type="project" value="UniProtKB-KW"/>
</dbReference>
<evidence type="ECO:0000256" key="15">
    <source>
        <dbReference type="ARBA" id="ARBA00023140"/>
    </source>
</evidence>
<comment type="catalytic activity">
    <reaction evidence="18">
        <text>hypoxanthine + NAD(+) + H2O = xanthine + NADH + H(+)</text>
        <dbReference type="Rhea" id="RHEA:24670"/>
        <dbReference type="ChEBI" id="CHEBI:15377"/>
        <dbReference type="ChEBI" id="CHEBI:15378"/>
        <dbReference type="ChEBI" id="CHEBI:17368"/>
        <dbReference type="ChEBI" id="CHEBI:17712"/>
        <dbReference type="ChEBI" id="CHEBI:57540"/>
        <dbReference type="ChEBI" id="CHEBI:57945"/>
        <dbReference type="EC" id="1.17.1.4"/>
    </reaction>
</comment>
<dbReference type="Pfam" id="PF00111">
    <property type="entry name" value="Fer2"/>
    <property type="match status" value="1"/>
</dbReference>
<dbReference type="GO" id="GO:0005506">
    <property type="term" value="F:iron ion binding"/>
    <property type="evidence" value="ECO:0007669"/>
    <property type="project" value="InterPro"/>
</dbReference>
<feature type="binding site" evidence="20">
    <location>
        <position position="482"/>
    </location>
    <ligand>
        <name>FAD</name>
        <dbReference type="ChEBI" id="CHEBI:57692"/>
    </ligand>
</feature>
<comment type="caution">
    <text evidence="24">The sequence shown here is derived from an EMBL/GenBank/DDBJ whole genome shotgun (WGS) entry which is preliminary data.</text>
</comment>
<dbReference type="PROSITE" id="PS51085">
    <property type="entry name" value="2FE2S_FER_2"/>
    <property type="match status" value="1"/>
</dbReference>
<dbReference type="GO" id="GO:0030151">
    <property type="term" value="F:molybdenum ion binding"/>
    <property type="evidence" value="ECO:0007669"/>
    <property type="project" value="InterPro"/>
</dbReference>
<evidence type="ECO:0000256" key="21">
    <source>
        <dbReference type="PIRSR" id="PIRSR000127-3"/>
    </source>
</evidence>
<dbReference type="FunFam" id="3.30.365.10:FF:000001">
    <property type="entry name" value="Xanthine dehydrogenase oxidase"/>
    <property type="match status" value="1"/>
</dbReference>
<sequence>MLEMSLDIYCITYHRTMKRVMNGTINSTPDDTNCFAKKYNGVMYDDQRKQITANTLVFYVNGKEVIDKKVDPEWTLLWYLRNKLHLTGTKLGCAEGGCGACTVMISRYDRSTKTIVHLAVNACLTPICAVHGLAVTTVEGIGSIKTMLHPVQERIAKAHGSQCGFCTPGIVMSMYALLRHSSKPTMNDLEIAFQGNLCRCTGYRPIIEGFRTFTEEWEQAQCANVMVKENGCEKVCSMGDTCCKKAFSSEPTEVFNSKDFRPYDPSQEPIFPPKLQTSSILDEQYLVLKGKNVTWYRPVNLKQILTLKQEYPSGKIVVGNTEIGVEVKFKHLIYPIIIQPTQIKEMHEIVESKEALTIGASVTLNELEEALKYYIKVRPDYETRIFTETVNMLHWFAGKQIRNVAAVGGNIMTGSPISDLVPVFMAAGVQLVLHSLKKGCRTVPLDQNFFVGYRRNIVEPEEVLVSIKIPFSQKNQYFIAYKQAKRRDDDIAIVNMAFNVFFKHQTHVIEKAYLAYGGMAPTTTLAIQTCQNIINRKWDKNLLEIVYDSLLKELPLLDNAPGGMIMYRRSLTLSLFFKGFLHITKCLSTNFLNTEILSNEIMSASECFHYKPPKSSQYYQIVSKEQADTDLVGRPIVHSSAFKQASGEAIYCDDMPSLNGELYLSLVLSTRANAKIVKIDPSKALAIEGVKAFFSAKDIPDDRRWVGPIIHDDEVFVSEKVTSQGQVLGAIVAIDQFTAQKASRSVVVEYEDIKPIIISIEDAIQHKSFFSGYPKRIIKGDAEKAFKEADHILEGEIHMGGQEHFYLETNATIAIPREEDELEIFCSTQHPSEIQKLVAHVLNVHINRVNIRVKRLGGGFGGKESRPFMLALPVALAAHRLQKPVRCMLDRDEDMMMTGTRHPFHYKYKVGFKKCGLIDVVEIHIYNNAGCSIDLSSSVLERAMFHFENAYRVPVSHVYGYACKTNLPSNTAFRGFGGPQGMFAAETIIRHIAEFLKLDVTKISELNLYKEGDLTHYNQKLTHCTINRCWQECISSSQYNERLAAVKEFNKNHRYKKKGLAIVPTKFGIAFTALFLNQGGALVHVYTDGSVLISHGGIEMGQGLHTKMIQVASRVLKVSPEKIHIVETATDKVPNTSATAASAGSDLNGMAVMNACNIIMERLKPIIDSNPNGTWEDWVRKAYFDRISLSATGFYQTPDIGYSFETNSGNPFNYFTYGVACTEVEIDCLTGDHQVLRTDIVMDLGESLNPAIDIGQVEGGFIQGYGLFTLEELIYSPTGCLFSRGPGAYKLPGFADIPQEFNVSLLKGASNPRAVYSSKAVGEPPLFLASSVFFAIKEAIKSARKDINIDSYFRLDAPATAARIRTSCVDNIIMKIPEPNLDLQWNKIP</sequence>
<feature type="binding site" evidence="21">
    <location>
        <position position="200"/>
    </location>
    <ligand>
        <name>[2Fe-2S] cluster</name>
        <dbReference type="ChEBI" id="CHEBI:190135"/>
        <label>2</label>
    </ligand>
</feature>
<feature type="binding site" evidence="20">
    <location>
        <position position="1072"/>
    </location>
    <ligand>
        <name>substrate</name>
    </ligand>
</feature>
<evidence type="ECO:0000256" key="6">
    <source>
        <dbReference type="ARBA" id="ARBA00022505"/>
    </source>
</evidence>
<dbReference type="InterPro" id="IPR022407">
    <property type="entry name" value="OxRdtase_Mopterin_BS"/>
</dbReference>
<feature type="binding site" evidence="20">
    <location>
        <position position="864"/>
    </location>
    <ligand>
        <name>substrate</name>
    </ligand>
</feature>
<feature type="binding site" evidence="21">
    <location>
        <position position="1141"/>
    </location>
    <ligand>
        <name>Mo-molybdopterin</name>
        <dbReference type="ChEBI" id="CHEBI:71302"/>
    </ligand>
    <ligandPart>
        <name>Mo</name>
        <dbReference type="ChEBI" id="CHEBI:28685"/>
    </ligandPart>
</feature>
<feature type="binding site" evidence="21">
    <location>
        <position position="829"/>
    </location>
    <ligand>
        <name>Mo-molybdopterin</name>
        <dbReference type="ChEBI" id="CHEBI:71302"/>
    </ligand>
    <ligandPart>
        <name>Mo</name>
        <dbReference type="ChEBI" id="CHEBI:28685"/>
    </ligandPart>
</feature>
<dbReference type="Gene3D" id="3.30.390.50">
    <property type="entry name" value="CO dehydrogenase flavoprotein, C-terminal domain"/>
    <property type="match status" value="1"/>
</dbReference>
<feature type="binding site" evidence="20">
    <location>
        <position position="942"/>
    </location>
    <ligand>
        <name>substrate</name>
    </ligand>
</feature>
<dbReference type="InterPro" id="IPR002888">
    <property type="entry name" value="2Fe-2S-bd"/>
</dbReference>
<dbReference type="SUPFAM" id="SSF47741">
    <property type="entry name" value="CO dehydrogenase ISP C-domain like"/>
    <property type="match status" value="1"/>
</dbReference>
<comment type="subunit">
    <text evidence="4">Homodimer.</text>
</comment>
<keyword evidence="8 21" id="KW-0001">2Fe-2S</keyword>
<organism evidence="24 25">
    <name type="scientific">Odynerus spinipes</name>
    <dbReference type="NCBI Taxonomy" id="1348599"/>
    <lineage>
        <taxon>Eukaryota</taxon>
        <taxon>Metazoa</taxon>
        <taxon>Ecdysozoa</taxon>
        <taxon>Arthropoda</taxon>
        <taxon>Hexapoda</taxon>
        <taxon>Insecta</taxon>
        <taxon>Pterygota</taxon>
        <taxon>Neoptera</taxon>
        <taxon>Endopterygota</taxon>
        <taxon>Hymenoptera</taxon>
        <taxon>Apocrita</taxon>
        <taxon>Aculeata</taxon>
        <taxon>Vespoidea</taxon>
        <taxon>Vespidae</taxon>
        <taxon>Eumeninae</taxon>
        <taxon>Odynerus</taxon>
    </lineage>
</organism>
<dbReference type="EMBL" id="JAIFRP010000001">
    <property type="protein sequence ID" value="KAK2589333.1"/>
    <property type="molecule type" value="Genomic_DNA"/>
</dbReference>
<comment type="cofactor">
    <cofactor evidence="21">
        <name>[2Fe-2S] cluster</name>
        <dbReference type="ChEBI" id="CHEBI:190135"/>
    </cofactor>
    <text evidence="21">Binds 2 [2Fe-2S] clusters.</text>
</comment>
<dbReference type="InterPro" id="IPR046867">
    <property type="entry name" value="AldOxase/xan_DH_MoCoBD2"/>
</dbReference>
<dbReference type="PIRSF" id="PIRSF000127">
    <property type="entry name" value="Xanthine_DH"/>
    <property type="match status" value="1"/>
</dbReference>
<dbReference type="CDD" id="cd00207">
    <property type="entry name" value="fer2"/>
    <property type="match status" value="1"/>
</dbReference>
<dbReference type="PANTHER" id="PTHR45444:SF3">
    <property type="entry name" value="XANTHINE DEHYDROGENASE"/>
    <property type="match status" value="1"/>
</dbReference>
<dbReference type="Pfam" id="PF00941">
    <property type="entry name" value="FAD_binding_5"/>
    <property type="match status" value="1"/>
</dbReference>
<comment type="subcellular location">
    <subcellularLocation>
        <location evidence="2">Peroxisome</location>
    </subcellularLocation>
</comment>
<dbReference type="Gene3D" id="3.30.365.10">
    <property type="entry name" value="Aldehyde oxidase/xanthine dehydrogenase, molybdopterin binding domain"/>
    <property type="match status" value="4"/>
</dbReference>
<dbReference type="PANTHER" id="PTHR45444">
    <property type="entry name" value="XANTHINE DEHYDROGENASE"/>
    <property type="match status" value="1"/>
</dbReference>
<evidence type="ECO:0000256" key="17">
    <source>
        <dbReference type="ARBA" id="ARBA00049017"/>
    </source>
</evidence>
<dbReference type="FunFam" id="3.30.390.50:FF:000001">
    <property type="entry name" value="Xanthine dehydrogenase oxidase"/>
    <property type="match status" value="1"/>
</dbReference>
<dbReference type="InterPro" id="IPR006058">
    <property type="entry name" value="2Fe2S_fd_BS"/>
</dbReference>
<accession>A0AAD9S1H0</accession>
<proteinExistence type="inferred from homology"/>
<dbReference type="PROSITE" id="PS51387">
    <property type="entry name" value="FAD_PCMH"/>
    <property type="match status" value="1"/>
</dbReference>
<dbReference type="InterPro" id="IPR000674">
    <property type="entry name" value="Ald_Oxase/Xan_DH_a/b"/>
</dbReference>
<dbReference type="SUPFAM" id="SSF54292">
    <property type="entry name" value="2Fe-2S ferredoxin-like"/>
    <property type="match status" value="1"/>
</dbReference>
<dbReference type="Gene3D" id="3.90.1170.50">
    <property type="entry name" value="Aldehyde oxidase/xanthine dehydrogenase, a/b hammerhead"/>
    <property type="match status" value="1"/>
</dbReference>
<feature type="binding site" evidence="21">
    <location>
        <position position="860"/>
    </location>
    <ligand>
        <name>Mo-molybdopterin</name>
        <dbReference type="ChEBI" id="CHEBI:71302"/>
    </ligand>
    <ligandPart>
        <name>Mo</name>
        <dbReference type="ChEBI" id="CHEBI:28685"/>
    </ligandPart>
</feature>
<dbReference type="NCBIfam" id="TIGR02965">
    <property type="entry name" value="xanthine_xdhB"/>
    <property type="match status" value="1"/>
</dbReference>
<evidence type="ECO:0000256" key="5">
    <source>
        <dbReference type="ARBA" id="ARBA00013123"/>
    </source>
</evidence>
<dbReference type="InterPro" id="IPR005107">
    <property type="entry name" value="CO_DH_flav_C"/>
</dbReference>
<dbReference type="GO" id="GO:0071949">
    <property type="term" value="F:FAD binding"/>
    <property type="evidence" value="ECO:0007669"/>
    <property type="project" value="InterPro"/>
</dbReference>
<dbReference type="InterPro" id="IPR001041">
    <property type="entry name" value="2Fe-2S_ferredoxin-type"/>
</dbReference>
<dbReference type="FunFam" id="3.10.20.30:FF:000015">
    <property type="entry name" value="Aldehyde oxidase 1"/>
    <property type="match status" value="1"/>
</dbReference>
<keyword evidence="9 21" id="KW-0479">Metal-binding</keyword>
<dbReference type="FunFam" id="3.90.1170.50:FF:000001">
    <property type="entry name" value="Aldehyde oxidase 1"/>
    <property type="match status" value="1"/>
</dbReference>
<dbReference type="InterPro" id="IPR016169">
    <property type="entry name" value="FAD-bd_PCMH_sub2"/>
</dbReference>
<dbReference type="FunFam" id="3.30.43.10:FF:000001">
    <property type="entry name" value="Xanthine dehydrogenase/oxidase"/>
    <property type="match status" value="1"/>
</dbReference>
<dbReference type="FunFam" id="3.30.365.10:FF:000003">
    <property type="entry name" value="Aldehyde oxidase 1"/>
    <property type="match status" value="1"/>
</dbReference>
<feature type="binding site" evidence="20">
    <location>
        <position position="976"/>
    </location>
    <ligand>
        <name>substrate</name>
    </ligand>
</feature>
<dbReference type="Gene3D" id="3.30.465.10">
    <property type="match status" value="1"/>
</dbReference>
<evidence type="ECO:0000256" key="8">
    <source>
        <dbReference type="ARBA" id="ARBA00022714"/>
    </source>
</evidence>
<keyword evidence="11" id="KW-0560">Oxidoreductase</keyword>
<evidence type="ECO:0000256" key="11">
    <source>
        <dbReference type="ARBA" id="ARBA00023002"/>
    </source>
</evidence>
<dbReference type="Gene3D" id="3.10.20.30">
    <property type="match status" value="1"/>
</dbReference>
<feature type="binding site" evidence="20">
    <location>
        <position position="396"/>
    </location>
    <ligand>
        <name>FAD</name>
        <dbReference type="ChEBI" id="CHEBI:57692"/>
    </ligand>
</feature>
<dbReference type="InterPro" id="IPR012675">
    <property type="entry name" value="Beta-grasp_dom_sf"/>
</dbReference>
<feature type="binding site" evidence="21">
    <location>
        <position position="198"/>
    </location>
    <ligand>
        <name>[2Fe-2S] cluster</name>
        <dbReference type="ChEBI" id="CHEBI:190135"/>
        <label>2</label>
    </ligand>
</feature>
<evidence type="ECO:0000256" key="14">
    <source>
        <dbReference type="ARBA" id="ARBA00023027"/>
    </source>
</evidence>
<reference evidence="24" key="1">
    <citation type="submission" date="2021-08" db="EMBL/GenBank/DDBJ databases">
        <authorList>
            <person name="Misof B."/>
            <person name="Oliver O."/>
            <person name="Podsiadlowski L."/>
            <person name="Donath A."/>
            <person name="Peters R."/>
            <person name="Mayer C."/>
            <person name="Rust J."/>
            <person name="Gunkel S."/>
            <person name="Lesny P."/>
            <person name="Martin S."/>
            <person name="Oeyen J.P."/>
            <person name="Petersen M."/>
            <person name="Panagiotis P."/>
            <person name="Wilbrandt J."/>
            <person name="Tanja T."/>
        </authorList>
    </citation>
    <scope>NUCLEOTIDE SEQUENCE</scope>
    <source>
        <strain evidence="24">GBR_01_08_01A</strain>
        <tissue evidence="24">Thorax + abdomen</tissue>
    </source>
</reference>
<dbReference type="Pfam" id="PF01315">
    <property type="entry name" value="Ald_Xan_dh_C"/>
    <property type="match status" value="1"/>
</dbReference>
<feature type="domain" description="2Fe-2S ferredoxin-type" evidence="22">
    <location>
        <begin position="54"/>
        <end position="141"/>
    </location>
</feature>
<dbReference type="FunFam" id="3.30.465.10:FF:000004">
    <property type="entry name" value="Xanthine dehydrogenase/oxidase"/>
    <property type="match status" value="1"/>
</dbReference>
<keyword evidence="25" id="KW-1185">Reference proteome</keyword>
<keyword evidence="6 21" id="KW-0500">Molybdenum</keyword>
<dbReference type="Gene3D" id="1.10.150.120">
    <property type="entry name" value="[2Fe-2S]-binding domain"/>
    <property type="match status" value="1"/>
</dbReference>
<feature type="domain" description="FAD-binding PCMH-type" evidence="23">
    <location>
        <begin position="288"/>
        <end position="474"/>
    </location>
</feature>
<dbReference type="InterPro" id="IPR016166">
    <property type="entry name" value="FAD-bd_PCMH"/>
</dbReference>
<evidence type="ECO:0000256" key="7">
    <source>
        <dbReference type="ARBA" id="ARBA00022630"/>
    </source>
</evidence>
<feature type="binding site" evidence="21">
    <location>
        <position position="93"/>
    </location>
    <ligand>
        <name>[2Fe-2S] cluster</name>
        <dbReference type="ChEBI" id="CHEBI:190135"/>
        <label>1</label>
    </ligand>
</feature>
<evidence type="ECO:0000256" key="16">
    <source>
        <dbReference type="ARBA" id="ARBA00034078"/>
    </source>
</evidence>
<reference evidence="24" key="2">
    <citation type="journal article" date="2023" name="Commun. Biol.">
        <title>Intrasexual cuticular hydrocarbon dimorphism in a wasp sheds light on hydrocarbon biosynthesis genes in Hymenoptera.</title>
        <authorList>
            <person name="Moris V.C."/>
            <person name="Podsiadlowski L."/>
            <person name="Martin S."/>
            <person name="Oeyen J.P."/>
            <person name="Donath A."/>
            <person name="Petersen M."/>
            <person name="Wilbrandt J."/>
            <person name="Misof B."/>
            <person name="Liedtke D."/>
            <person name="Thamm M."/>
            <person name="Scheiner R."/>
            <person name="Schmitt T."/>
            <person name="Niehuis O."/>
        </authorList>
    </citation>
    <scope>NUCLEOTIDE SEQUENCE</scope>
    <source>
        <strain evidence="24">GBR_01_08_01A</strain>
    </source>
</reference>
<keyword evidence="13 21" id="KW-0411">Iron-sulfur</keyword>
<keyword evidence="10 20" id="KW-0274">FAD</keyword>
<keyword evidence="12 21" id="KW-0408">Iron</keyword>
<dbReference type="SMART" id="SM01008">
    <property type="entry name" value="Ald_Xan_dh_C"/>
    <property type="match status" value="1"/>
</dbReference>
<dbReference type="Pfam" id="PF20256">
    <property type="entry name" value="MoCoBD_2"/>
    <property type="match status" value="1"/>
</dbReference>
<evidence type="ECO:0000256" key="12">
    <source>
        <dbReference type="ARBA" id="ARBA00023004"/>
    </source>
</evidence>
<dbReference type="InterPro" id="IPR036884">
    <property type="entry name" value="2Fe-2S-bd_dom_sf"/>
</dbReference>
<comment type="cofactor">
    <cofactor evidence="16">
        <name>[2Fe-2S] cluster</name>
        <dbReference type="ChEBI" id="CHEBI:190135"/>
    </cofactor>
</comment>
<evidence type="ECO:0000256" key="20">
    <source>
        <dbReference type="PIRSR" id="PIRSR000127-2"/>
    </source>
</evidence>
<dbReference type="GO" id="GO:0043546">
    <property type="term" value="F:molybdopterin cofactor binding"/>
    <property type="evidence" value="ECO:0007669"/>
    <property type="project" value="InterPro"/>
</dbReference>
<keyword evidence="15" id="KW-0576">Peroxisome</keyword>
<evidence type="ECO:0000256" key="19">
    <source>
        <dbReference type="PIRSR" id="PIRSR000127-1"/>
    </source>
</evidence>
<dbReference type="Pfam" id="PF03450">
    <property type="entry name" value="CO_deh_flav_C"/>
    <property type="match status" value="1"/>
</dbReference>
<dbReference type="EC" id="1.17.1.4" evidence="5"/>
<feature type="binding site" evidence="21">
    <location>
        <position position="163"/>
    </location>
    <ligand>
        <name>[2Fe-2S] cluster</name>
        <dbReference type="ChEBI" id="CHEBI:190135"/>
        <label>2</label>
    </ligand>
</feature>
<dbReference type="NCBIfam" id="TIGR02963">
    <property type="entry name" value="xanthine_xdhA"/>
    <property type="match status" value="1"/>
</dbReference>
<dbReference type="InterPro" id="IPR016167">
    <property type="entry name" value="FAD-bd_PCMH_sub1"/>
</dbReference>
<dbReference type="GO" id="GO:0005777">
    <property type="term" value="C:peroxisome"/>
    <property type="evidence" value="ECO:0007669"/>
    <property type="project" value="UniProtKB-SubCell"/>
</dbReference>
<feature type="binding site" evidence="20">
    <location>
        <position position="419"/>
    </location>
    <ligand>
        <name>FAD</name>
        <dbReference type="ChEBI" id="CHEBI:57692"/>
    </ligand>
</feature>
<dbReference type="SUPFAM" id="SSF54665">
    <property type="entry name" value="CO dehydrogenase molybdoprotein N-domain-like"/>
    <property type="match status" value="1"/>
</dbReference>
<dbReference type="Pfam" id="PF01799">
    <property type="entry name" value="Fer2_2"/>
    <property type="match status" value="1"/>
</dbReference>
<dbReference type="Gene3D" id="3.30.43.10">
    <property type="entry name" value="Uridine Diphospho-n-acetylenolpyruvylglucosamine Reductase, domain 2"/>
    <property type="match status" value="1"/>
</dbReference>
<dbReference type="PROSITE" id="PS00197">
    <property type="entry name" value="2FE2S_FER_1"/>
    <property type="match status" value="1"/>
</dbReference>